<proteinExistence type="predicted"/>
<evidence type="ECO:0000256" key="2">
    <source>
        <dbReference type="SAM" id="SignalP"/>
    </source>
</evidence>
<dbReference type="Gene3D" id="3.40.50.1110">
    <property type="entry name" value="SGNH hydrolase"/>
    <property type="match status" value="1"/>
</dbReference>
<sequence>MLVFLWLMLLAYAEFVSTADLNSNVYSSPPSQVRSIFLLAGQSNMSGRGGVINSTWDGIVPIQSQPKPSKILRLSAGLQWVEANEPLHRDIDVNATCGVGPGMVFANTLLNINPRIGVIGLVPCAVGSRMGTKISQWGRGTYLYNQLLRRAKAAAALQVGGRFRIRALLWYQGESDTTNPQDASLYKMRLERFFTNLRVDLKLPALPIIQVALASGQGPFVDTVRQAQFGIHLRNVKTIDARGLPMQPDNLHLSTPAQVQLGEKFAKAFAATG</sequence>
<dbReference type="SUPFAM" id="SSF52266">
    <property type="entry name" value="SGNH hydrolase"/>
    <property type="match status" value="1"/>
</dbReference>
<evidence type="ECO:0000313" key="5">
    <source>
        <dbReference type="Proteomes" id="UP001630127"/>
    </source>
</evidence>
<organism evidence="4 5">
    <name type="scientific">Cinchona calisaya</name>
    <dbReference type="NCBI Taxonomy" id="153742"/>
    <lineage>
        <taxon>Eukaryota</taxon>
        <taxon>Viridiplantae</taxon>
        <taxon>Streptophyta</taxon>
        <taxon>Embryophyta</taxon>
        <taxon>Tracheophyta</taxon>
        <taxon>Spermatophyta</taxon>
        <taxon>Magnoliopsida</taxon>
        <taxon>eudicotyledons</taxon>
        <taxon>Gunneridae</taxon>
        <taxon>Pentapetalae</taxon>
        <taxon>asterids</taxon>
        <taxon>lamiids</taxon>
        <taxon>Gentianales</taxon>
        <taxon>Rubiaceae</taxon>
        <taxon>Cinchonoideae</taxon>
        <taxon>Cinchoneae</taxon>
        <taxon>Cinchona</taxon>
    </lineage>
</organism>
<keyword evidence="1" id="KW-0378">Hydrolase</keyword>
<dbReference type="AlphaFoldDB" id="A0ABD2ZGZ9"/>
<comment type="caution">
    <text evidence="4">The sequence shown here is derived from an EMBL/GenBank/DDBJ whole genome shotgun (WGS) entry which is preliminary data.</text>
</comment>
<name>A0ABD2ZGZ9_9GENT</name>
<feature type="signal peptide" evidence="2">
    <location>
        <begin position="1"/>
        <end position="18"/>
    </location>
</feature>
<dbReference type="EMBL" id="JBJUIK010000009">
    <property type="protein sequence ID" value="KAL3518389.1"/>
    <property type="molecule type" value="Genomic_DNA"/>
</dbReference>
<feature type="domain" description="Sialate O-acetylesterase" evidence="3">
    <location>
        <begin position="35"/>
        <end position="270"/>
    </location>
</feature>
<dbReference type="InterPro" id="IPR036514">
    <property type="entry name" value="SGNH_hydro_sf"/>
</dbReference>
<accession>A0ABD2ZGZ9</accession>
<dbReference type="Pfam" id="PF03629">
    <property type="entry name" value="SASA"/>
    <property type="match status" value="1"/>
</dbReference>
<dbReference type="InterPro" id="IPR005181">
    <property type="entry name" value="SASA"/>
</dbReference>
<protein>
    <recommendedName>
        <fullName evidence="3">Sialate O-acetylesterase domain-containing protein</fullName>
    </recommendedName>
</protein>
<evidence type="ECO:0000259" key="3">
    <source>
        <dbReference type="Pfam" id="PF03629"/>
    </source>
</evidence>
<reference evidence="4 5" key="1">
    <citation type="submission" date="2024-11" db="EMBL/GenBank/DDBJ databases">
        <title>A near-complete genome assembly of Cinchona calisaya.</title>
        <authorList>
            <person name="Lian D.C."/>
            <person name="Zhao X.W."/>
            <person name="Wei L."/>
        </authorList>
    </citation>
    <scope>NUCLEOTIDE SEQUENCE [LARGE SCALE GENOMIC DNA]</scope>
    <source>
        <tissue evidence="4">Nenye</tissue>
    </source>
</reference>
<gene>
    <name evidence="4" type="ORF">ACH5RR_020978</name>
</gene>
<keyword evidence="2" id="KW-0732">Signal</keyword>
<dbReference type="PANTHER" id="PTHR31988">
    <property type="entry name" value="ESTERASE, PUTATIVE (DUF303)-RELATED"/>
    <property type="match status" value="1"/>
</dbReference>
<dbReference type="GO" id="GO:0016787">
    <property type="term" value="F:hydrolase activity"/>
    <property type="evidence" value="ECO:0007669"/>
    <property type="project" value="UniProtKB-KW"/>
</dbReference>
<feature type="chain" id="PRO_5044811551" description="Sialate O-acetylesterase domain-containing protein" evidence="2">
    <location>
        <begin position="19"/>
        <end position="273"/>
    </location>
</feature>
<evidence type="ECO:0000256" key="1">
    <source>
        <dbReference type="ARBA" id="ARBA00022801"/>
    </source>
</evidence>
<dbReference type="Proteomes" id="UP001630127">
    <property type="component" value="Unassembled WGS sequence"/>
</dbReference>
<keyword evidence="5" id="KW-1185">Reference proteome</keyword>
<dbReference type="PANTHER" id="PTHR31988:SF15">
    <property type="entry name" value="ESTERASE, PUTATIVE (DUF303)-RELATED"/>
    <property type="match status" value="1"/>
</dbReference>
<dbReference type="InterPro" id="IPR052940">
    <property type="entry name" value="Carb_Esterase_6"/>
</dbReference>
<evidence type="ECO:0000313" key="4">
    <source>
        <dbReference type="EMBL" id="KAL3518389.1"/>
    </source>
</evidence>